<dbReference type="PANTHER" id="PTHR37533">
    <property type="entry name" value="FLAGELLAR HOOK-LENGTH CONTROL PROTEIN"/>
    <property type="match status" value="1"/>
</dbReference>
<feature type="compositionally biased region" description="Basic and acidic residues" evidence="1">
    <location>
        <begin position="82"/>
        <end position="91"/>
    </location>
</feature>
<dbReference type="Gene3D" id="3.30.750.140">
    <property type="match status" value="1"/>
</dbReference>
<dbReference type="EMBL" id="JABAIK010000008">
    <property type="protein sequence ID" value="NLS13232.1"/>
    <property type="molecule type" value="Genomic_DNA"/>
</dbReference>
<name>A0A7X8TRF3_9VIBR</name>
<accession>A0A7X8TRF3</accession>
<keyword evidence="4" id="KW-1185">Reference proteome</keyword>
<evidence type="ECO:0000259" key="2">
    <source>
        <dbReference type="Pfam" id="PF02120"/>
    </source>
</evidence>
<feature type="region of interest" description="Disordered" evidence="1">
    <location>
        <begin position="1"/>
        <end position="91"/>
    </location>
</feature>
<evidence type="ECO:0000313" key="4">
    <source>
        <dbReference type="Proteomes" id="UP000535589"/>
    </source>
</evidence>
<dbReference type="PANTHER" id="PTHR37533:SF2">
    <property type="entry name" value="FLAGELLAR HOOK-LENGTH CONTROL PROTEIN"/>
    <property type="match status" value="1"/>
</dbReference>
<sequence>MSQLSSAALLAAAKHTPSPAVRAGHSTSPEKIDDGEFAREFEVQSNSAQAPKGAHHSKALVTDSDPSEIRSSDSDIESNSDIDSHSDSRNDKAIIEISGEVSGTDKPLVMASELLADMVPEAEGHNELLNNVSTDAKLTEGGDISPTNTAELAALTQADTLDKSSLPQQALVDAAVDENAQVAASVANSMDEGAQWLARLIEADNALRADSQPAVSSVQVEIGKTLPQDTKAVVASDEQTHALETNNAQAALDILDQIEGKLAQGIVLTAEERHVLAALRVQLVTPPHSSRERLTDETGANILTVDDATKPQIKAAIDWRASSAAQSNSSPQATQWLSESASQVLSNASAHSAPSAIAAAVSKASDGTDLVGGTHSLAGQAHAQSAAIAEHALLEQANSDAFARDNLAALFGSRAKGSASAILPTSNDAATESLAGAAALTQASPAQTVAAGPRAELAATSMTMSLSREAAAEQVAEKIQLMLSKNLKNIDIRLDPPELGRMQIRLNIASDNATVHFNVANAAARDLIEQSMPRLREMLAQQGVQLGESSVEQQSQGQHDGRFARQSHTESTRLTSSQSELSSDDLSDNTNAMTLNVAQADEGISFYA</sequence>
<feature type="compositionally biased region" description="Basic and acidic residues" evidence="1">
    <location>
        <begin position="28"/>
        <end position="42"/>
    </location>
</feature>
<feature type="compositionally biased region" description="Basic and acidic residues" evidence="1">
    <location>
        <begin position="559"/>
        <end position="571"/>
    </location>
</feature>
<dbReference type="RefSeq" id="WP_168836323.1">
    <property type="nucleotide sequence ID" value="NZ_JABAIK010000008.1"/>
</dbReference>
<dbReference type="InterPro" id="IPR052563">
    <property type="entry name" value="FliK"/>
</dbReference>
<feature type="domain" description="Flagellar hook-length control protein-like C-terminal" evidence="2">
    <location>
        <begin position="477"/>
        <end position="559"/>
    </location>
</feature>
<feature type="compositionally biased region" description="Low complexity" evidence="1">
    <location>
        <begin position="572"/>
        <end position="581"/>
    </location>
</feature>
<dbReference type="InterPro" id="IPR021136">
    <property type="entry name" value="Flagellar_hook_control-like_C"/>
</dbReference>
<proteinExistence type="predicted"/>
<dbReference type="InterPro" id="IPR038610">
    <property type="entry name" value="FliK-like_C_sf"/>
</dbReference>
<evidence type="ECO:0000313" key="3">
    <source>
        <dbReference type="EMBL" id="NLS13232.1"/>
    </source>
</evidence>
<dbReference type="CDD" id="cd17470">
    <property type="entry name" value="T3SS_Flik_C"/>
    <property type="match status" value="1"/>
</dbReference>
<organism evidence="3 4">
    <name type="scientific">Vibrio agarilyticus</name>
    <dbReference type="NCBI Taxonomy" id="2726741"/>
    <lineage>
        <taxon>Bacteria</taxon>
        <taxon>Pseudomonadati</taxon>
        <taxon>Pseudomonadota</taxon>
        <taxon>Gammaproteobacteria</taxon>
        <taxon>Vibrionales</taxon>
        <taxon>Vibrionaceae</taxon>
        <taxon>Vibrio</taxon>
    </lineage>
</organism>
<gene>
    <name evidence="3" type="ORF">HGP28_10050</name>
</gene>
<dbReference type="AlphaFoldDB" id="A0A7X8TRF3"/>
<feature type="compositionally biased region" description="Low complexity" evidence="1">
    <location>
        <begin position="1"/>
        <end position="13"/>
    </location>
</feature>
<comment type="caution">
    <text evidence="3">The sequence shown here is derived from an EMBL/GenBank/DDBJ whole genome shotgun (WGS) entry which is preliminary data.</text>
</comment>
<protein>
    <recommendedName>
        <fullName evidence="2">Flagellar hook-length control protein-like C-terminal domain-containing protein</fullName>
    </recommendedName>
</protein>
<dbReference type="Proteomes" id="UP000535589">
    <property type="component" value="Unassembled WGS sequence"/>
</dbReference>
<feature type="compositionally biased region" description="Low complexity" evidence="1">
    <location>
        <begin position="545"/>
        <end position="558"/>
    </location>
</feature>
<evidence type="ECO:0000256" key="1">
    <source>
        <dbReference type="SAM" id="MobiDB-lite"/>
    </source>
</evidence>
<reference evidence="3 4" key="1">
    <citation type="submission" date="2020-04" db="EMBL/GenBank/DDBJ databases">
        <title>Vibrio sp. SM6, a novel species isolated from seawater.</title>
        <authorList>
            <person name="Wang X."/>
        </authorList>
    </citation>
    <scope>NUCLEOTIDE SEQUENCE [LARGE SCALE GENOMIC DNA]</scope>
    <source>
        <strain evidence="3 4">SM6</strain>
    </source>
</reference>
<feature type="region of interest" description="Disordered" evidence="1">
    <location>
        <begin position="545"/>
        <end position="588"/>
    </location>
</feature>
<dbReference type="Pfam" id="PF02120">
    <property type="entry name" value="Flg_hook"/>
    <property type="match status" value="1"/>
</dbReference>